<reference evidence="3 4" key="2">
    <citation type="journal article" date="2011" name="Mol. Biol. Evol.">
        <title>Unity in variety--the pan-genome of the Chlamydiae.</title>
        <authorList>
            <person name="Collingro A."/>
            <person name="Tischler P."/>
            <person name="Weinmaier T."/>
            <person name="Penz T."/>
            <person name="Heinz E."/>
            <person name="Brunham R.C."/>
            <person name="Read T.D."/>
            <person name="Bavoil P.M."/>
            <person name="Sachse K."/>
            <person name="Kahane S."/>
            <person name="Friedman M.G."/>
            <person name="Rattei T."/>
            <person name="Myers G.S."/>
            <person name="Horn M."/>
        </authorList>
    </citation>
    <scope>NUCLEOTIDE SEQUENCE [LARGE SCALE GENOMIC DNA]</scope>
    <source>
        <strain evidence="4">UV7</strain>
    </source>
</reference>
<accession>F8KUX8</accession>
<dbReference type="Gene3D" id="3.30.1340.30">
    <property type="match status" value="1"/>
</dbReference>
<organism evidence="3 4">
    <name type="scientific">Parachlamydia acanthamoebae (strain UV7)</name>
    <dbReference type="NCBI Taxonomy" id="765952"/>
    <lineage>
        <taxon>Bacteria</taxon>
        <taxon>Pseudomonadati</taxon>
        <taxon>Chlamydiota</taxon>
        <taxon>Chlamydiia</taxon>
        <taxon>Parachlamydiales</taxon>
        <taxon>Parachlamydiaceae</taxon>
        <taxon>Parachlamydia</taxon>
    </lineage>
</organism>
<dbReference type="OrthoDB" id="21985at2"/>
<dbReference type="Pfam" id="PF04972">
    <property type="entry name" value="BON"/>
    <property type="match status" value="1"/>
</dbReference>
<evidence type="ECO:0000313" key="4">
    <source>
        <dbReference type="Proteomes" id="UP000000495"/>
    </source>
</evidence>
<dbReference type="AlphaFoldDB" id="F8KUX8"/>
<dbReference type="HOGENOM" id="CLU_139756_1_0_0"/>
<dbReference type="InterPro" id="IPR051686">
    <property type="entry name" value="Lipoprotein_DolP"/>
</dbReference>
<gene>
    <name evidence="3" type="primary">osmy</name>
    <name evidence="3" type="ordered locus">PUV_00930</name>
</gene>
<dbReference type="eggNOG" id="COG2823">
    <property type="taxonomic scope" value="Bacteria"/>
</dbReference>
<feature type="domain" description="BON" evidence="2">
    <location>
        <begin position="86"/>
        <end position="156"/>
    </location>
</feature>
<feature type="compositionally biased region" description="Polar residues" evidence="1">
    <location>
        <begin position="31"/>
        <end position="51"/>
    </location>
</feature>
<sequence length="160" mass="17423">MKSKLLILPALSIMLVGCEQHVTNPPPPKSPTQQNSSILDAAPSETNTNRNLQDRRASDDADNTSRNVRDRIEGALTPFDQSESVGDRITLQSIRKALVENKILSTYAKNIKVITANGVVTLRGPVNSAAEKEAIERIVSLIPGVTKVDNQLEVLQNAEK</sequence>
<dbReference type="PROSITE" id="PS51257">
    <property type="entry name" value="PROKAR_LIPOPROTEIN"/>
    <property type="match status" value="1"/>
</dbReference>
<evidence type="ECO:0000256" key="1">
    <source>
        <dbReference type="SAM" id="MobiDB-lite"/>
    </source>
</evidence>
<dbReference type="InterPro" id="IPR007055">
    <property type="entry name" value="BON_dom"/>
</dbReference>
<keyword evidence="4" id="KW-1185">Reference proteome</keyword>
<evidence type="ECO:0000313" key="3">
    <source>
        <dbReference type="EMBL" id="CCB85043.1"/>
    </source>
</evidence>
<dbReference type="EMBL" id="FR872580">
    <property type="protein sequence ID" value="CCB85043.1"/>
    <property type="molecule type" value="Genomic_DNA"/>
</dbReference>
<dbReference type="RefSeq" id="WP_006341228.1">
    <property type="nucleotide sequence ID" value="NC_015702.1"/>
</dbReference>
<dbReference type="STRING" id="765952.PUV_00930"/>
<dbReference type="Proteomes" id="UP000000495">
    <property type="component" value="Chromosome"/>
</dbReference>
<name>F8KUX8_PARAV</name>
<dbReference type="KEGG" id="puv:PUV_00930"/>
<dbReference type="InterPro" id="IPR014004">
    <property type="entry name" value="Transpt-assoc_nodulatn_dom_bac"/>
</dbReference>
<proteinExistence type="predicted"/>
<feature type="region of interest" description="Disordered" evidence="1">
    <location>
        <begin position="22"/>
        <end position="75"/>
    </location>
</feature>
<dbReference type="PROSITE" id="PS50914">
    <property type="entry name" value="BON"/>
    <property type="match status" value="1"/>
</dbReference>
<dbReference type="PANTHER" id="PTHR34606">
    <property type="entry name" value="BON DOMAIN-CONTAINING PROTEIN"/>
    <property type="match status" value="1"/>
</dbReference>
<protein>
    <submittedName>
        <fullName evidence="3">Putative hyperosmoticaLLy inducible periplasmic protein</fullName>
    </submittedName>
</protein>
<dbReference type="PANTHER" id="PTHR34606:SF15">
    <property type="entry name" value="BON DOMAIN-CONTAINING PROTEIN"/>
    <property type="match status" value="1"/>
</dbReference>
<evidence type="ECO:0000259" key="2">
    <source>
        <dbReference type="PROSITE" id="PS50914"/>
    </source>
</evidence>
<dbReference type="SMART" id="SM00749">
    <property type="entry name" value="BON"/>
    <property type="match status" value="1"/>
</dbReference>
<reference key="1">
    <citation type="journal article" date="2011" name="Mol. Biol. Evol.">
        <title>Unity in variety -- the pan-genome of the Chlamydiae.</title>
        <authorList>
            <person name="Collingro A."/>
            <person name="Tischler P."/>
            <person name="Weinmaier T."/>
            <person name="Penz T."/>
            <person name="Heinz E."/>
            <person name="Brunham R.C."/>
            <person name="Read T.D."/>
            <person name="Bavoil P.M."/>
            <person name="Sachse K."/>
            <person name="Kahane S."/>
            <person name="Friedman M.G."/>
            <person name="Rattei T."/>
            <person name="Myers G.S.A."/>
            <person name="Horn M."/>
        </authorList>
    </citation>
    <scope>NUCLEOTIDE SEQUENCE</scope>
    <source>
        <strain>UV7</strain>
    </source>
</reference>